<accession>H0E0S9</accession>
<evidence type="ECO:0000313" key="1">
    <source>
        <dbReference type="EMBL" id="EHN12693.1"/>
    </source>
</evidence>
<name>H0E0S9_9ACTN</name>
<gene>
    <name evidence="1" type="ORF">PAI11_03870</name>
</gene>
<sequence length="148" mass="15553">MFPLAAALLALGATGCGTSFGKDEPQTAVRDFLSEALAQQNGQRACDFLTQEAQQKVAAAQGVGGACRDSFEKAYLTDKDGIVQDTAAVNDLDFSTTTDGDKATVVVKAGDRELRFELEHSEGLGNLYEPKTPWRIVGGAEPLVTGAA</sequence>
<dbReference type="RefSeq" id="WP_007570285.1">
    <property type="nucleotide sequence ID" value="NZ_AGUD01000012.1"/>
</dbReference>
<reference evidence="1 2" key="1">
    <citation type="journal article" date="2013" name="Biodegradation">
        <title>Quantitative proteomic analysis of ibuprofen-degrading Patulibacter sp. strain I11.</title>
        <authorList>
            <person name="Almeida B."/>
            <person name="Kjeldal H."/>
            <person name="Lolas I."/>
            <person name="Knudsen A.D."/>
            <person name="Carvalho G."/>
            <person name="Nielsen K.L."/>
            <person name="Barreto Crespo M.T."/>
            <person name="Stensballe A."/>
            <person name="Nielsen J.L."/>
        </authorList>
    </citation>
    <scope>NUCLEOTIDE SEQUENCE [LARGE SCALE GENOMIC DNA]</scope>
    <source>
        <strain evidence="1 2">I11</strain>
    </source>
</reference>
<dbReference type="AlphaFoldDB" id="H0E0S9"/>
<dbReference type="Proteomes" id="UP000005143">
    <property type="component" value="Unassembled WGS sequence"/>
</dbReference>
<proteinExistence type="predicted"/>
<keyword evidence="2" id="KW-1185">Reference proteome</keyword>
<dbReference type="EMBL" id="AGUD01000012">
    <property type="protein sequence ID" value="EHN12693.1"/>
    <property type="molecule type" value="Genomic_DNA"/>
</dbReference>
<comment type="caution">
    <text evidence="1">The sequence shown here is derived from an EMBL/GenBank/DDBJ whole genome shotgun (WGS) entry which is preliminary data.</text>
</comment>
<protein>
    <submittedName>
        <fullName evidence="1">Uncharacterized protein</fullName>
    </submittedName>
</protein>
<evidence type="ECO:0000313" key="2">
    <source>
        <dbReference type="Proteomes" id="UP000005143"/>
    </source>
</evidence>
<organism evidence="1 2">
    <name type="scientific">Patulibacter medicamentivorans</name>
    <dbReference type="NCBI Taxonomy" id="1097667"/>
    <lineage>
        <taxon>Bacteria</taxon>
        <taxon>Bacillati</taxon>
        <taxon>Actinomycetota</taxon>
        <taxon>Thermoleophilia</taxon>
        <taxon>Solirubrobacterales</taxon>
        <taxon>Patulibacteraceae</taxon>
        <taxon>Patulibacter</taxon>
    </lineage>
</organism>